<protein>
    <submittedName>
        <fullName evidence="2">Uncharacterized protein</fullName>
    </submittedName>
</protein>
<name>A0A8S5TX48_9CAUD</name>
<sequence>MLVTSWRYIYRALQLIAFHLSLLFCYLKAKDRFASTGEHLLIIAKPHRFARLGSWYALPALVRWEDIPSPFNQQAADEALYDFHR</sequence>
<feature type="transmembrane region" description="Helical" evidence="1">
    <location>
        <begin position="6"/>
        <end position="27"/>
    </location>
</feature>
<accession>A0A8S5TX48</accession>
<keyword evidence="1" id="KW-1133">Transmembrane helix</keyword>
<keyword evidence="1" id="KW-0812">Transmembrane</keyword>
<evidence type="ECO:0000313" key="2">
    <source>
        <dbReference type="EMBL" id="DAF86763.1"/>
    </source>
</evidence>
<organism evidence="2">
    <name type="scientific">Myoviridae sp. ctFNi10</name>
    <dbReference type="NCBI Taxonomy" id="2825067"/>
    <lineage>
        <taxon>Viruses</taxon>
        <taxon>Duplodnaviria</taxon>
        <taxon>Heunggongvirae</taxon>
        <taxon>Uroviricota</taxon>
        <taxon>Caudoviricetes</taxon>
    </lineage>
</organism>
<dbReference type="EMBL" id="BK015952">
    <property type="protein sequence ID" value="DAF86763.1"/>
    <property type="molecule type" value="Genomic_DNA"/>
</dbReference>
<evidence type="ECO:0000256" key="1">
    <source>
        <dbReference type="SAM" id="Phobius"/>
    </source>
</evidence>
<reference evidence="2" key="1">
    <citation type="journal article" date="2021" name="Proc. Natl. Acad. Sci. U.S.A.">
        <title>A Catalog of Tens of Thousands of Viruses from Human Metagenomes Reveals Hidden Associations with Chronic Diseases.</title>
        <authorList>
            <person name="Tisza M.J."/>
            <person name="Buck C.B."/>
        </authorList>
    </citation>
    <scope>NUCLEOTIDE SEQUENCE</scope>
    <source>
        <strain evidence="2">CtFNi10</strain>
    </source>
</reference>
<proteinExistence type="predicted"/>
<keyword evidence="1" id="KW-0472">Membrane</keyword>